<evidence type="ECO:0000313" key="2">
    <source>
        <dbReference type="EMBL" id="PIC53555.1"/>
    </source>
</evidence>
<feature type="signal peptide" evidence="1">
    <location>
        <begin position="1"/>
        <end position="17"/>
    </location>
</feature>
<evidence type="ECO:0000313" key="3">
    <source>
        <dbReference type="Proteomes" id="UP000230233"/>
    </source>
</evidence>
<evidence type="ECO:0008006" key="4">
    <source>
        <dbReference type="Google" id="ProtNLM"/>
    </source>
</evidence>
<name>A0A2G5VP05_9PELO</name>
<reference evidence="3" key="1">
    <citation type="submission" date="2017-10" db="EMBL/GenBank/DDBJ databases">
        <title>Rapid genome shrinkage in a self-fertile nematode reveals novel sperm competition proteins.</title>
        <authorList>
            <person name="Yin D."/>
            <person name="Schwarz E.M."/>
            <person name="Thomas C.G."/>
            <person name="Felde R.L."/>
            <person name="Korf I.F."/>
            <person name="Cutter A.D."/>
            <person name="Schartner C.M."/>
            <person name="Ralston E.J."/>
            <person name="Meyer B.J."/>
            <person name="Haag E.S."/>
        </authorList>
    </citation>
    <scope>NUCLEOTIDE SEQUENCE [LARGE SCALE GENOMIC DNA]</scope>
    <source>
        <strain evidence="3">JU1422</strain>
    </source>
</reference>
<sequence length="153" mass="16479">MKFSILLFLAIVGFGSAGVGHKWEFVSENINFQLLGNILNPLLSGTGNDDDTTPELNDDLTTPTLPVSNYQLDDDPTIPTLPTTRRPSLVDRLLGGLIVQVSGLLLEDIQENIPALVKILEENGFKNVEAIKNLANQLENLLGALSASIAGNQ</sequence>
<feature type="chain" id="PRO_5013889161" description="SXP/RAL-2 family protein Ani s 5-like cation-binding domain-containing protein" evidence="1">
    <location>
        <begin position="18"/>
        <end position="153"/>
    </location>
</feature>
<organism evidence="2 3">
    <name type="scientific">Caenorhabditis nigoni</name>
    <dbReference type="NCBI Taxonomy" id="1611254"/>
    <lineage>
        <taxon>Eukaryota</taxon>
        <taxon>Metazoa</taxon>
        <taxon>Ecdysozoa</taxon>
        <taxon>Nematoda</taxon>
        <taxon>Chromadorea</taxon>
        <taxon>Rhabditida</taxon>
        <taxon>Rhabditina</taxon>
        <taxon>Rhabditomorpha</taxon>
        <taxon>Rhabditoidea</taxon>
        <taxon>Rhabditidae</taxon>
        <taxon>Peloderinae</taxon>
        <taxon>Caenorhabditis</taxon>
    </lineage>
</organism>
<accession>A0A2G5VP05</accession>
<dbReference type="AlphaFoldDB" id="A0A2G5VP05"/>
<comment type="caution">
    <text evidence="2">The sequence shown here is derived from an EMBL/GenBank/DDBJ whole genome shotgun (WGS) entry which is preliminary data.</text>
</comment>
<protein>
    <recommendedName>
        <fullName evidence="4">SXP/RAL-2 family protein Ani s 5-like cation-binding domain-containing protein</fullName>
    </recommendedName>
</protein>
<keyword evidence="1" id="KW-0732">Signal</keyword>
<gene>
    <name evidence="2" type="primary">Cnig_chr_I.g3212</name>
    <name evidence="2" type="ORF">B9Z55_003212</name>
</gene>
<proteinExistence type="predicted"/>
<keyword evidence="3" id="KW-1185">Reference proteome</keyword>
<dbReference type="EMBL" id="PDUG01000001">
    <property type="protein sequence ID" value="PIC53555.1"/>
    <property type="molecule type" value="Genomic_DNA"/>
</dbReference>
<dbReference type="Proteomes" id="UP000230233">
    <property type="component" value="Chromosome I"/>
</dbReference>
<evidence type="ECO:0000256" key="1">
    <source>
        <dbReference type="SAM" id="SignalP"/>
    </source>
</evidence>